<organism evidence="2 3">
    <name type="scientific">Desulforamulus aeronauticus DSM 10349</name>
    <dbReference type="NCBI Taxonomy" id="1121421"/>
    <lineage>
        <taxon>Bacteria</taxon>
        <taxon>Bacillati</taxon>
        <taxon>Bacillota</taxon>
        <taxon>Clostridia</taxon>
        <taxon>Eubacteriales</taxon>
        <taxon>Peptococcaceae</taxon>
        <taxon>Desulforamulus</taxon>
    </lineage>
</organism>
<evidence type="ECO:0000313" key="3">
    <source>
        <dbReference type="Proteomes" id="UP000183997"/>
    </source>
</evidence>
<accession>A0A1M6SF75</accession>
<dbReference type="InterPro" id="IPR007842">
    <property type="entry name" value="HEPN_dom"/>
</dbReference>
<reference evidence="3" key="1">
    <citation type="submission" date="2016-11" db="EMBL/GenBank/DDBJ databases">
        <authorList>
            <person name="Varghese N."/>
            <person name="Submissions S."/>
        </authorList>
    </citation>
    <scope>NUCLEOTIDE SEQUENCE [LARGE SCALE GENOMIC DNA]</scope>
    <source>
        <strain evidence="3">DSM 10349</strain>
    </source>
</reference>
<keyword evidence="3" id="KW-1185">Reference proteome</keyword>
<dbReference type="Gene3D" id="1.20.120.330">
    <property type="entry name" value="Nucleotidyltransferases domain 2"/>
    <property type="match status" value="1"/>
</dbReference>
<dbReference type="Proteomes" id="UP000183997">
    <property type="component" value="Unassembled WGS sequence"/>
</dbReference>
<feature type="domain" description="HEPN" evidence="1">
    <location>
        <begin position="13"/>
        <end position="124"/>
    </location>
</feature>
<dbReference type="Pfam" id="PF05168">
    <property type="entry name" value="HEPN"/>
    <property type="match status" value="1"/>
</dbReference>
<gene>
    <name evidence="2" type="ORF">SAMN02745123_01853</name>
</gene>
<dbReference type="RefSeq" id="WP_072913421.1">
    <property type="nucleotide sequence ID" value="NZ_FRAR01000013.1"/>
</dbReference>
<dbReference type="OrthoDB" id="9808176at2"/>
<evidence type="ECO:0000313" key="2">
    <source>
        <dbReference type="EMBL" id="SHK43335.1"/>
    </source>
</evidence>
<sequence>MGERLRPRTKNWLTTAEEDFEVAGQLLNSKKYLYSLFFCQQALEKILKAIYHEKFNTTPPRKHNLLPLAEDAKIFNELSDSVQELFDILSEFYLESRYSEDREALAQSCNKAFVESKYEQTELIFKWLKNKLISL</sequence>
<proteinExistence type="predicted"/>
<dbReference type="AlphaFoldDB" id="A0A1M6SF75"/>
<dbReference type="SUPFAM" id="SSF81593">
    <property type="entry name" value="Nucleotidyltransferase substrate binding subunit/domain"/>
    <property type="match status" value="1"/>
</dbReference>
<dbReference type="SMART" id="SM00748">
    <property type="entry name" value="HEPN"/>
    <property type="match status" value="1"/>
</dbReference>
<name>A0A1M6SF75_9FIRM</name>
<protein>
    <submittedName>
        <fullName evidence="2">HEPN domain-containing protein</fullName>
    </submittedName>
</protein>
<evidence type="ECO:0000259" key="1">
    <source>
        <dbReference type="PROSITE" id="PS50910"/>
    </source>
</evidence>
<dbReference type="STRING" id="1121421.SAMN02745123_01853"/>
<dbReference type="EMBL" id="FRAR01000013">
    <property type="protein sequence ID" value="SHK43335.1"/>
    <property type="molecule type" value="Genomic_DNA"/>
</dbReference>
<dbReference type="PROSITE" id="PS50910">
    <property type="entry name" value="HEPN"/>
    <property type="match status" value="1"/>
</dbReference>